<organism evidence="15 16">
    <name type="scientific">Phyllotreta striolata</name>
    <name type="common">Striped flea beetle</name>
    <name type="synonym">Crioceris striolata</name>
    <dbReference type="NCBI Taxonomy" id="444603"/>
    <lineage>
        <taxon>Eukaryota</taxon>
        <taxon>Metazoa</taxon>
        <taxon>Ecdysozoa</taxon>
        <taxon>Arthropoda</taxon>
        <taxon>Hexapoda</taxon>
        <taxon>Insecta</taxon>
        <taxon>Pterygota</taxon>
        <taxon>Neoptera</taxon>
        <taxon>Endopterygota</taxon>
        <taxon>Coleoptera</taxon>
        <taxon>Polyphaga</taxon>
        <taxon>Cucujiformia</taxon>
        <taxon>Chrysomeloidea</taxon>
        <taxon>Chrysomelidae</taxon>
        <taxon>Galerucinae</taxon>
        <taxon>Alticini</taxon>
        <taxon>Phyllotreta</taxon>
    </lineage>
</organism>
<keyword evidence="16" id="KW-1185">Reference proteome</keyword>
<dbReference type="Proteomes" id="UP001153712">
    <property type="component" value="Chromosome 14"/>
</dbReference>
<keyword evidence="7" id="KW-0677">Repeat</keyword>
<keyword evidence="9" id="KW-0653">Protein transport</keyword>
<dbReference type="GO" id="GO:0051028">
    <property type="term" value="P:mRNA transport"/>
    <property type="evidence" value="ECO:0007669"/>
    <property type="project" value="UniProtKB-KW"/>
</dbReference>
<evidence type="ECO:0000256" key="12">
    <source>
        <dbReference type="ARBA" id="ARBA00023228"/>
    </source>
</evidence>
<keyword evidence="12" id="KW-0458">Lysosome</keyword>
<reference evidence="15" key="1">
    <citation type="submission" date="2022-01" db="EMBL/GenBank/DDBJ databases">
        <authorList>
            <person name="King R."/>
        </authorList>
    </citation>
    <scope>NUCLEOTIDE SEQUENCE</scope>
</reference>
<dbReference type="GO" id="GO:0005764">
    <property type="term" value="C:lysosome"/>
    <property type="evidence" value="ECO:0007669"/>
    <property type="project" value="UniProtKB-SubCell"/>
</dbReference>
<evidence type="ECO:0000313" key="16">
    <source>
        <dbReference type="Proteomes" id="UP001153712"/>
    </source>
</evidence>
<evidence type="ECO:0000256" key="9">
    <source>
        <dbReference type="ARBA" id="ARBA00022927"/>
    </source>
</evidence>
<dbReference type="PANTHER" id="PTHR11024:SF2">
    <property type="entry name" value="PROTEIN SEC13 HOMOLOG"/>
    <property type="match status" value="1"/>
</dbReference>
<dbReference type="OrthoDB" id="364224at2759"/>
<dbReference type="EMBL" id="OU900107">
    <property type="protein sequence ID" value="CAG9857678.1"/>
    <property type="molecule type" value="Genomic_DNA"/>
</dbReference>
<dbReference type="PROSITE" id="PS50082">
    <property type="entry name" value="WD_REPEATS_2"/>
    <property type="match status" value="3"/>
</dbReference>
<dbReference type="InterPro" id="IPR015943">
    <property type="entry name" value="WD40/YVTN_repeat-like_dom_sf"/>
</dbReference>
<gene>
    <name evidence="15" type="ORF">PHYEVI_LOCUS4079</name>
</gene>
<evidence type="ECO:0000313" key="15">
    <source>
        <dbReference type="EMBL" id="CAG9857678.1"/>
    </source>
</evidence>
<evidence type="ECO:0000256" key="8">
    <source>
        <dbReference type="ARBA" id="ARBA00022816"/>
    </source>
</evidence>
<evidence type="ECO:0000256" key="10">
    <source>
        <dbReference type="ARBA" id="ARBA00023010"/>
    </source>
</evidence>
<proteinExistence type="inferred from homology"/>
<evidence type="ECO:0000256" key="13">
    <source>
        <dbReference type="ARBA" id="ARBA00023242"/>
    </source>
</evidence>
<dbReference type="SUPFAM" id="SSF50978">
    <property type="entry name" value="WD40 repeat-like"/>
    <property type="match status" value="1"/>
</dbReference>
<evidence type="ECO:0000256" key="3">
    <source>
        <dbReference type="ARBA" id="ARBA00010102"/>
    </source>
</evidence>
<keyword evidence="11" id="KW-0906">Nuclear pore complex</keyword>
<feature type="repeat" description="WD" evidence="14">
    <location>
        <begin position="53"/>
        <end position="87"/>
    </location>
</feature>
<comment type="similarity">
    <text evidence="3">Belongs to the WD repeat SEC13 family.</text>
</comment>
<dbReference type="SMART" id="SM00320">
    <property type="entry name" value="WD40"/>
    <property type="match status" value="6"/>
</dbReference>
<comment type="subcellular location">
    <subcellularLocation>
        <location evidence="1">Lysosome</location>
    </subcellularLocation>
    <subcellularLocation>
        <location evidence="2">Nucleus</location>
        <location evidence="2">Nuclear pore complex</location>
    </subcellularLocation>
</comment>
<keyword evidence="6 14" id="KW-0853">WD repeat</keyword>
<dbReference type="PANTHER" id="PTHR11024">
    <property type="entry name" value="NUCLEAR PORE COMPLEX PROTEIN SEC13 / SEH1 FAMILY MEMBER"/>
    <property type="match status" value="1"/>
</dbReference>
<evidence type="ECO:0000256" key="6">
    <source>
        <dbReference type="ARBA" id="ARBA00022574"/>
    </source>
</evidence>
<name>A0A9N9TJZ4_PHYSR</name>
<protein>
    <recommendedName>
        <fullName evidence="4">Protein SEC13 homolog</fullName>
    </recommendedName>
</protein>
<dbReference type="InterPro" id="IPR037363">
    <property type="entry name" value="Sec13/Seh1_fam"/>
</dbReference>
<sequence>MVSIINSIDTGHEDIIHDAEVDYYGLRLATCSSDNTIKVYDIKSGAFSLLDDLKGHCGPVWQITWSHPKFGNLLASCSYDRKVIIWKSKEQQRKWLKHYEYANHDSSVNSVQFAPADLGLMLACGSSDGSISVLRYNPSGNAWEARKIQNAHAIGCNAVSWAPADVPVFGDRQGADEAGHRIKRLVSGGCDNLVKIWKEENDRWVEESKLEFHSDWVRDVAWAPSVGLHRFTVASCSQDRRVVIWTSDDCSTWNATVLHTFDDVVWNLSWSLNGNILAVSGGDNKITLWDESSEGNWRCISDVVKGQGQVNSQ</sequence>
<evidence type="ECO:0000256" key="5">
    <source>
        <dbReference type="ARBA" id="ARBA00022448"/>
    </source>
</evidence>
<evidence type="ECO:0000256" key="14">
    <source>
        <dbReference type="PROSITE-ProRule" id="PRU00221"/>
    </source>
</evidence>
<feature type="repeat" description="WD" evidence="14">
    <location>
        <begin position="258"/>
        <end position="290"/>
    </location>
</feature>
<dbReference type="GO" id="GO:0030127">
    <property type="term" value="C:COPII vesicle coat"/>
    <property type="evidence" value="ECO:0007669"/>
    <property type="project" value="TreeGrafter"/>
</dbReference>
<dbReference type="GO" id="GO:0090114">
    <property type="term" value="P:COPII-coated vesicle budding"/>
    <property type="evidence" value="ECO:0007669"/>
    <property type="project" value="TreeGrafter"/>
</dbReference>
<feature type="repeat" description="WD" evidence="14">
    <location>
        <begin position="9"/>
        <end position="50"/>
    </location>
</feature>
<dbReference type="GO" id="GO:0005198">
    <property type="term" value="F:structural molecule activity"/>
    <property type="evidence" value="ECO:0007669"/>
    <property type="project" value="InterPro"/>
</dbReference>
<dbReference type="GO" id="GO:0032008">
    <property type="term" value="P:positive regulation of TOR signaling"/>
    <property type="evidence" value="ECO:0007669"/>
    <property type="project" value="TreeGrafter"/>
</dbReference>
<evidence type="ECO:0000256" key="2">
    <source>
        <dbReference type="ARBA" id="ARBA00004567"/>
    </source>
</evidence>
<dbReference type="GO" id="GO:0031080">
    <property type="term" value="C:nuclear pore outer ring"/>
    <property type="evidence" value="ECO:0007669"/>
    <property type="project" value="TreeGrafter"/>
</dbReference>
<dbReference type="InterPro" id="IPR036322">
    <property type="entry name" value="WD40_repeat_dom_sf"/>
</dbReference>
<dbReference type="InterPro" id="IPR001680">
    <property type="entry name" value="WD40_rpt"/>
</dbReference>
<accession>A0A9N9TJZ4</accession>
<dbReference type="GO" id="GO:0032527">
    <property type="term" value="P:protein exit from endoplasmic reticulum"/>
    <property type="evidence" value="ECO:0007669"/>
    <property type="project" value="TreeGrafter"/>
</dbReference>
<evidence type="ECO:0000256" key="4">
    <source>
        <dbReference type="ARBA" id="ARBA00019195"/>
    </source>
</evidence>
<dbReference type="Pfam" id="PF00400">
    <property type="entry name" value="WD40"/>
    <property type="match status" value="5"/>
</dbReference>
<evidence type="ECO:0000256" key="1">
    <source>
        <dbReference type="ARBA" id="ARBA00004371"/>
    </source>
</evidence>
<keyword evidence="8" id="KW-0509">mRNA transport</keyword>
<dbReference type="FunFam" id="2.130.10.10:FF:000017">
    <property type="entry name" value="SEC13 homolog (S. cerevisiae)"/>
    <property type="match status" value="1"/>
</dbReference>
<keyword evidence="5" id="KW-0813">Transport</keyword>
<dbReference type="AlphaFoldDB" id="A0A9N9TJZ4"/>
<dbReference type="Gene3D" id="2.130.10.10">
    <property type="entry name" value="YVTN repeat-like/Quinoprotein amine dehydrogenase"/>
    <property type="match status" value="1"/>
</dbReference>
<keyword evidence="10" id="KW-0811">Translocation</keyword>
<keyword evidence="13" id="KW-0539">Nucleus</keyword>
<evidence type="ECO:0000256" key="7">
    <source>
        <dbReference type="ARBA" id="ARBA00022737"/>
    </source>
</evidence>
<evidence type="ECO:0000256" key="11">
    <source>
        <dbReference type="ARBA" id="ARBA00023132"/>
    </source>
</evidence>
<dbReference type="GO" id="GO:0006606">
    <property type="term" value="P:protein import into nucleus"/>
    <property type="evidence" value="ECO:0007669"/>
    <property type="project" value="TreeGrafter"/>
</dbReference>